<evidence type="ECO:0000256" key="2">
    <source>
        <dbReference type="SAM" id="SignalP"/>
    </source>
</evidence>
<dbReference type="InterPro" id="IPR006311">
    <property type="entry name" value="TAT_signal"/>
</dbReference>
<feature type="domain" description="Solute-binding protein family 3/N-terminal" evidence="3">
    <location>
        <begin position="38"/>
        <end position="263"/>
    </location>
</feature>
<reference evidence="5" key="1">
    <citation type="submission" date="2018-05" db="EMBL/GenBank/DDBJ databases">
        <title>Azospirillum thermophila sp. nov., a novel isolated from hot spring.</title>
        <authorList>
            <person name="Zhao Z."/>
        </authorList>
    </citation>
    <scope>NUCLEOTIDE SEQUENCE [LARGE SCALE GENOMIC DNA]</scope>
    <source>
        <strain evidence="5">CFH 70021</strain>
    </source>
</reference>
<dbReference type="SUPFAM" id="SSF53850">
    <property type="entry name" value="Periplasmic binding protein-like II"/>
    <property type="match status" value="1"/>
</dbReference>
<organism evidence="4 5">
    <name type="scientific">Azospirillum thermophilum</name>
    <dbReference type="NCBI Taxonomy" id="2202148"/>
    <lineage>
        <taxon>Bacteria</taxon>
        <taxon>Pseudomonadati</taxon>
        <taxon>Pseudomonadota</taxon>
        <taxon>Alphaproteobacteria</taxon>
        <taxon>Rhodospirillales</taxon>
        <taxon>Azospirillaceae</taxon>
        <taxon>Azospirillum</taxon>
    </lineage>
</organism>
<evidence type="ECO:0000313" key="4">
    <source>
        <dbReference type="EMBL" id="AWK86717.1"/>
    </source>
</evidence>
<dbReference type="Proteomes" id="UP000245629">
    <property type="component" value="Chromosome 2"/>
</dbReference>
<keyword evidence="1 2" id="KW-0732">Signal</keyword>
<evidence type="ECO:0000259" key="3">
    <source>
        <dbReference type="SMART" id="SM00062"/>
    </source>
</evidence>
<protein>
    <submittedName>
        <fullName evidence="4">Amino acid ABC transporter substrate-binding protein</fullName>
    </submittedName>
</protein>
<evidence type="ECO:0000256" key="1">
    <source>
        <dbReference type="ARBA" id="ARBA00022729"/>
    </source>
</evidence>
<feature type="signal peptide" evidence="2">
    <location>
        <begin position="1"/>
        <end position="29"/>
    </location>
</feature>
<dbReference type="KEGG" id="azz:DEW08_11130"/>
<feature type="chain" id="PRO_5015658033" evidence="2">
    <location>
        <begin position="30"/>
        <end position="273"/>
    </location>
</feature>
<keyword evidence="5" id="KW-1185">Reference proteome</keyword>
<dbReference type="PANTHER" id="PTHR35936:SF35">
    <property type="entry name" value="L-CYSTINE-BINDING PROTEIN TCYJ"/>
    <property type="match status" value="1"/>
</dbReference>
<dbReference type="PANTHER" id="PTHR35936">
    <property type="entry name" value="MEMBRANE-BOUND LYTIC MUREIN TRANSGLYCOSYLASE F"/>
    <property type="match status" value="1"/>
</dbReference>
<dbReference type="PROSITE" id="PS51318">
    <property type="entry name" value="TAT"/>
    <property type="match status" value="1"/>
</dbReference>
<dbReference type="SMART" id="SM00062">
    <property type="entry name" value="PBPb"/>
    <property type="match status" value="1"/>
</dbReference>
<evidence type="ECO:0000313" key="5">
    <source>
        <dbReference type="Proteomes" id="UP000245629"/>
    </source>
</evidence>
<dbReference type="AlphaFoldDB" id="A0A2S2CQZ8"/>
<proteinExistence type="predicted"/>
<dbReference type="Gene3D" id="3.40.190.10">
    <property type="entry name" value="Periplasmic binding protein-like II"/>
    <property type="match status" value="2"/>
</dbReference>
<dbReference type="InterPro" id="IPR001638">
    <property type="entry name" value="Solute-binding_3/MltF_N"/>
</dbReference>
<sequence length="273" mass="29268">MAGRRGIIGLAGRFTAALWLAAAFPGAAAAQVAPLESPLQLVTGNDFPPLTGEELPQGGLMSELVVRAFRAVGLNYEVRFMPWKRGYDAVVAGRYLGTFPYVRTPEREREVLFSDPVLVVRQLVYLSVRTGMQFRSPADFRGRTVCSPVGYALPAELAVMVRNGELQQDSPADLNACARMVASGRADAFVLDEHSGQAAVERAGVLGDIRVADRPFAMAPQHLVVSRTIPEGAAVLAAFNAGLKKLKDSGAFDEIVARHAPRPAPPPAPQPVR</sequence>
<dbReference type="Pfam" id="PF00497">
    <property type="entry name" value="SBP_bac_3"/>
    <property type="match status" value="1"/>
</dbReference>
<dbReference type="RefSeq" id="WP_109327148.1">
    <property type="nucleotide sequence ID" value="NZ_CP029353.1"/>
</dbReference>
<dbReference type="OrthoDB" id="8479038at2"/>
<gene>
    <name evidence="4" type="ORF">DEW08_11130</name>
</gene>
<name>A0A2S2CQZ8_9PROT</name>
<accession>A0A2S2CQZ8</accession>
<dbReference type="EMBL" id="CP029353">
    <property type="protein sequence ID" value="AWK86717.1"/>
    <property type="molecule type" value="Genomic_DNA"/>
</dbReference>